<accession>A0A6A4H861</accession>
<evidence type="ECO:0000313" key="2">
    <source>
        <dbReference type="Proteomes" id="UP000799118"/>
    </source>
</evidence>
<protein>
    <submittedName>
        <fullName evidence="1">Uncharacterized protein</fullName>
    </submittedName>
</protein>
<reference evidence="1" key="1">
    <citation type="journal article" date="2019" name="Environ. Microbiol.">
        <title>Fungal ecological strategies reflected in gene transcription - a case study of two litter decomposers.</title>
        <authorList>
            <person name="Barbi F."/>
            <person name="Kohler A."/>
            <person name="Barry K."/>
            <person name="Baskaran P."/>
            <person name="Daum C."/>
            <person name="Fauchery L."/>
            <person name="Ihrmark K."/>
            <person name="Kuo A."/>
            <person name="LaButti K."/>
            <person name="Lipzen A."/>
            <person name="Morin E."/>
            <person name="Grigoriev I.V."/>
            <person name="Henrissat B."/>
            <person name="Lindahl B."/>
            <person name="Martin F."/>
        </authorList>
    </citation>
    <scope>NUCLEOTIDE SEQUENCE</scope>
    <source>
        <strain evidence="1">JB14</strain>
    </source>
</reference>
<proteinExistence type="predicted"/>
<name>A0A6A4H861_9AGAR</name>
<dbReference type="EMBL" id="ML769561">
    <property type="protein sequence ID" value="KAE9393930.1"/>
    <property type="molecule type" value="Genomic_DNA"/>
</dbReference>
<gene>
    <name evidence="1" type="ORF">BT96DRAFT_923820</name>
</gene>
<dbReference type="Proteomes" id="UP000799118">
    <property type="component" value="Unassembled WGS sequence"/>
</dbReference>
<dbReference type="OrthoDB" id="3026155at2759"/>
<sequence length="76" mass="8580">MPGNVIDEMDTFNSIWSAVIEDSDMVIDFFQDEDITEPFIFWLTMNNINCYYQVMATAMNNYASGVAASAPDLPRA</sequence>
<evidence type="ECO:0000313" key="1">
    <source>
        <dbReference type="EMBL" id="KAE9393930.1"/>
    </source>
</evidence>
<organism evidence="1 2">
    <name type="scientific">Gymnopus androsaceus JB14</name>
    <dbReference type="NCBI Taxonomy" id="1447944"/>
    <lineage>
        <taxon>Eukaryota</taxon>
        <taxon>Fungi</taxon>
        <taxon>Dikarya</taxon>
        <taxon>Basidiomycota</taxon>
        <taxon>Agaricomycotina</taxon>
        <taxon>Agaricomycetes</taxon>
        <taxon>Agaricomycetidae</taxon>
        <taxon>Agaricales</taxon>
        <taxon>Marasmiineae</taxon>
        <taxon>Omphalotaceae</taxon>
        <taxon>Gymnopus</taxon>
    </lineage>
</organism>
<keyword evidence="2" id="KW-1185">Reference proteome</keyword>
<dbReference type="AlphaFoldDB" id="A0A6A4H861"/>